<name>A0ABV0ZL07_9TELE</name>
<comment type="caution">
    <text evidence="1">The sequence shown here is derived from an EMBL/GenBank/DDBJ whole genome shotgun (WGS) entry which is preliminary data.</text>
</comment>
<dbReference type="Proteomes" id="UP001469553">
    <property type="component" value="Unassembled WGS sequence"/>
</dbReference>
<gene>
    <name evidence="1" type="ORF">AMECASPLE_009506</name>
</gene>
<evidence type="ECO:0000313" key="2">
    <source>
        <dbReference type="Proteomes" id="UP001469553"/>
    </source>
</evidence>
<protein>
    <submittedName>
        <fullName evidence="1">Uncharacterized protein</fullName>
    </submittedName>
</protein>
<keyword evidence="2" id="KW-1185">Reference proteome</keyword>
<dbReference type="EMBL" id="JAHRIP010066365">
    <property type="protein sequence ID" value="MEQ2306559.1"/>
    <property type="molecule type" value="Genomic_DNA"/>
</dbReference>
<reference evidence="1 2" key="1">
    <citation type="submission" date="2021-06" db="EMBL/GenBank/DDBJ databases">
        <authorList>
            <person name="Palmer J.M."/>
        </authorList>
    </citation>
    <scope>NUCLEOTIDE SEQUENCE [LARGE SCALE GENOMIC DNA]</scope>
    <source>
        <strain evidence="1 2">AS_MEX2019</strain>
        <tissue evidence="1">Muscle</tissue>
    </source>
</reference>
<proteinExistence type="predicted"/>
<organism evidence="1 2">
    <name type="scientific">Ameca splendens</name>
    <dbReference type="NCBI Taxonomy" id="208324"/>
    <lineage>
        <taxon>Eukaryota</taxon>
        <taxon>Metazoa</taxon>
        <taxon>Chordata</taxon>
        <taxon>Craniata</taxon>
        <taxon>Vertebrata</taxon>
        <taxon>Euteleostomi</taxon>
        <taxon>Actinopterygii</taxon>
        <taxon>Neopterygii</taxon>
        <taxon>Teleostei</taxon>
        <taxon>Neoteleostei</taxon>
        <taxon>Acanthomorphata</taxon>
        <taxon>Ovalentaria</taxon>
        <taxon>Atherinomorphae</taxon>
        <taxon>Cyprinodontiformes</taxon>
        <taxon>Goodeidae</taxon>
        <taxon>Ameca</taxon>
    </lineage>
</organism>
<sequence length="150" mass="16906">MICFAPSATGHRQPSSQTDFIFSLPTLDLTATQSFDDCGNPEAANYIFYYNAFSVLQIGFRDRCITDFTVVIRQGWCCKRQIKVLLHAHQSPVSFYGFTLMVQTDQSLDKQEFSRGMDGLGQRRAGWKCQVFVVILGPYVSNLRALCTLA</sequence>
<accession>A0ABV0ZL07</accession>
<evidence type="ECO:0000313" key="1">
    <source>
        <dbReference type="EMBL" id="MEQ2306559.1"/>
    </source>
</evidence>